<evidence type="ECO:0000313" key="2">
    <source>
        <dbReference type="Proteomes" id="UP000288805"/>
    </source>
</evidence>
<dbReference type="AlphaFoldDB" id="A0A438DA29"/>
<organism evidence="1 2">
    <name type="scientific">Vitis vinifera</name>
    <name type="common">Grape</name>
    <dbReference type="NCBI Taxonomy" id="29760"/>
    <lineage>
        <taxon>Eukaryota</taxon>
        <taxon>Viridiplantae</taxon>
        <taxon>Streptophyta</taxon>
        <taxon>Embryophyta</taxon>
        <taxon>Tracheophyta</taxon>
        <taxon>Spermatophyta</taxon>
        <taxon>Magnoliopsida</taxon>
        <taxon>eudicotyledons</taxon>
        <taxon>Gunneridae</taxon>
        <taxon>Pentapetalae</taxon>
        <taxon>rosids</taxon>
        <taxon>Vitales</taxon>
        <taxon>Vitaceae</taxon>
        <taxon>Viteae</taxon>
        <taxon>Vitis</taxon>
    </lineage>
</organism>
<dbReference type="Proteomes" id="UP000288805">
    <property type="component" value="Unassembled WGS sequence"/>
</dbReference>
<name>A0A438DA29_VITVI</name>
<reference evidence="1 2" key="1">
    <citation type="journal article" date="2018" name="PLoS Genet.">
        <title>Population sequencing reveals clonal diversity and ancestral inbreeding in the grapevine cultivar Chardonnay.</title>
        <authorList>
            <person name="Roach M.J."/>
            <person name="Johnson D.L."/>
            <person name="Bohlmann J."/>
            <person name="van Vuuren H.J."/>
            <person name="Jones S.J."/>
            <person name="Pretorius I.S."/>
            <person name="Schmidt S.A."/>
            <person name="Borneman A.R."/>
        </authorList>
    </citation>
    <scope>NUCLEOTIDE SEQUENCE [LARGE SCALE GENOMIC DNA]</scope>
    <source>
        <strain evidence="2">cv. Chardonnay</strain>
        <tissue evidence="1">Leaf</tissue>
    </source>
</reference>
<dbReference type="EMBL" id="QGNW01001722">
    <property type="protein sequence ID" value="RVW32323.1"/>
    <property type="molecule type" value="Genomic_DNA"/>
</dbReference>
<sequence>MRDIAMIDSLKSEGPLTNELASLRAPKKMELEELLLREEVHWRQIFRVKWAKEGDCSFKFFHIIANGRKK</sequence>
<comment type="caution">
    <text evidence="1">The sequence shown here is derived from an EMBL/GenBank/DDBJ whole genome shotgun (WGS) entry which is preliminary data.</text>
</comment>
<evidence type="ECO:0000313" key="1">
    <source>
        <dbReference type="EMBL" id="RVW32323.1"/>
    </source>
</evidence>
<protein>
    <submittedName>
        <fullName evidence="1">Uncharacterized protein</fullName>
    </submittedName>
</protein>
<proteinExistence type="predicted"/>
<gene>
    <name evidence="1" type="ORF">CK203_078954</name>
</gene>
<accession>A0A438DA29</accession>